<organism evidence="2 3">
    <name type="scientific">Hyphodiscus hymeniophilus</name>
    <dbReference type="NCBI Taxonomy" id="353542"/>
    <lineage>
        <taxon>Eukaryota</taxon>
        <taxon>Fungi</taxon>
        <taxon>Dikarya</taxon>
        <taxon>Ascomycota</taxon>
        <taxon>Pezizomycotina</taxon>
        <taxon>Leotiomycetes</taxon>
        <taxon>Helotiales</taxon>
        <taxon>Hyphodiscaceae</taxon>
        <taxon>Hyphodiscus</taxon>
    </lineage>
</organism>
<proteinExistence type="predicted"/>
<accession>A0A9P6VJH9</accession>
<dbReference type="PANTHER" id="PTHR37540">
    <property type="entry name" value="TRANSCRIPTION FACTOR (ACR-2), PUTATIVE-RELATED-RELATED"/>
    <property type="match status" value="1"/>
</dbReference>
<dbReference type="InterPro" id="IPR021858">
    <property type="entry name" value="Fun_TF"/>
</dbReference>
<reference evidence="2" key="1">
    <citation type="submission" date="2019-07" db="EMBL/GenBank/DDBJ databases">
        <title>Hyphodiscus hymeniophilus genome sequencing and assembly.</title>
        <authorList>
            <person name="Kramer G."/>
            <person name="Nodwell J."/>
        </authorList>
    </citation>
    <scope>NUCLEOTIDE SEQUENCE</scope>
    <source>
        <strain evidence="2">ATCC 34498</strain>
    </source>
</reference>
<dbReference type="Proteomes" id="UP000785200">
    <property type="component" value="Unassembled WGS sequence"/>
</dbReference>
<comment type="caution">
    <text evidence="2">The sequence shown here is derived from an EMBL/GenBank/DDBJ whole genome shotgun (WGS) entry which is preliminary data.</text>
</comment>
<name>A0A9P6VJH9_9HELO</name>
<feature type="region of interest" description="Disordered" evidence="1">
    <location>
        <begin position="166"/>
        <end position="188"/>
    </location>
</feature>
<evidence type="ECO:0000313" key="2">
    <source>
        <dbReference type="EMBL" id="KAG0649271.1"/>
    </source>
</evidence>
<keyword evidence="3" id="KW-1185">Reference proteome</keyword>
<protein>
    <submittedName>
        <fullName evidence="2">Uncharacterized protein</fullName>
    </submittedName>
</protein>
<dbReference type="Pfam" id="PF11951">
    <property type="entry name" value="Fungal_trans_2"/>
    <property type="match status" value="1"/>
</dbReference>
<evidence type="ECO:0000256" key="1">
    <source>
        <dbReference type="SAM" id="MobiDB-lite"/>
    </source>
</evidence>
<sequence>MPLLQYPYSLLLVNGALTPYVQAQNSPSSEPIRENHAISIWMPSASIPLPNAESPRPCLLKSARTIVFVLNTLGYFDFKDQTIKWVNEQLQQPGQGTSDVTMGVIIYLMTWEIARGNLTEVTHHMRGLQRMIDLRGGIPSARHFDWKLQFIDLLVAVMTSSEPRLHFQSRSPEPASPDDPSIGSQQVPDSPLWGTTPLSLVLANSPFCGECIKVLQVMRDLVTIRQSGRHDSLPLPSFGLLRHSSLPSLLKIILLTAIIFHRAFSEPPVSFAAPVNHDVIEQICRELEDEANDETWVRYPGILLWIVLTAGAAASFREERAFFTMFLMKVGTSAVWWGPDKARLALLRFLWIKRRSEGLEARPGVAD</sequence>
<gene>
    <name evidence="2" type="ORF">D0Z07_4302</name>
</gene>
<dbReference type="OrthoDB" id="4158087at2759"/>
<dbReference type="PANTHER" id="PTHR37540:SF5">
    <property type="entry name" value="TRANSCRIPTION FACTOR DOMAIN-CONTAINING PROTEIN"/>
    <property type="match status" value="1"/>
</dbReference>
<dbReference type="EMBL" id="VNKQ01000008">
    <property type="protein sequence ID" value="KAG0649271.1"/>
    <property type="molecule type" value="Genomic_DNA"/>
</dbReference>
<dbReference type="AlphaFoldDB" id="A0A9P6VJH9"/>
<evidence type="ECO:0000313" key="3">
    <source>
        <dbReference type="Proteomes" id="UP000785200"/>
    </source>
</evidence>